<name>A0A382DWV1_9ZZZZ</name>
<evidence type="ECO:0000313" key="1">
    <source>
        <dbReference type="EMBL" id="SVB42211.1"/>
    </source>
</evidence>
<dbReference type="EMBL" id="UINC01041231">
    <property type="protein sequence ID" value="SVB42211.1"/>
    <property type="molecule type" value="Genomic_DNA"/>
</dbReference>
<accession>A0A382DWV1</accession>
<reference evidence="1" key="1">
    <citation type="submission" date="2018-05" db="EMBL/GenBank/DDBJ databases">
        <authorList>
            <person name="Lanie J.A."/>
            <person name="Ng W.-L."/>
            <person name="Kazmierczak K.M."/>
            <person name="Andrzejewski T.M."/>
            <person name="Davidsen T.M."/>
            <person name="Wayne K.J."/>
            <person name="Tettelin H."/>
            <person name="Glass J.I."/>
            <person name="Rusch D."/>
            <person name="Podicherti R."/>
            <person name="Tsui H.-C.T."/>
            <person name="Winkler M.E."/>
        </authorList>
    </citation>
    <scope>NUCLEOTIDE SEQUENCE</scope>
</reference>
<sequence length="48" mass="5282">MAVLCKAISVVAVRGFFAKRDQDVAKVRHGIERQTVRAFVIPLDQQGG</sequence>
<dbReference type="AlphaFoldDB" id="A0A382DWV1"/>
<protein>
    <submittedName>
        <fullName evidence="1">Uncharacterized protein</fullName>
    </submittedName>
</protein>
<proteinExistence type="predicted"/>
<organism evidence="1">
    <name type="scientific">marine metagenome</name>
    <dbReference type="NCBI Taxonomy" id="408172"/>
    <lineage>
        <taxon>unclassified sequences</taxon>
        <taxon>metagenomes</taxon>
        <taxon>ecological metagenomes</taxon>
    </lineage>
</organism>
<gene>
    <name evidence="1" type="ORF">METZ01_LOCUS195065</name>
</gene>